<dbReference type="PIRSF" id="PIRSF000709">
    <property type="entry name" value="6PFK_2-Ptase"/>
    <property type="match status" value="1"/>
</dbReference>
<evidence type="ECO:0000256" key="3">
    <source>
        <dbReference type="ARBA" id="ARBA00023152"/>
    </source>
</evidence>
<dbReference type="InterPro" id="IPR001345">
    <property type="entry name" value="PG/BPGM_mutase_AS"/>
</dbReference>
<evidence type="ECO:0000256" key="1">
    <source>
        <dbReference type="ARBA" id="ARBA00006717"/>
    </source>
</evidence>
<protein>
    <recommendedName>
        <fullName evidence="2">phosphoglycerate mutase (2,3-diphosphoglycerate-dependent)</fullName>
        <ecNumber evidence="2">5.4.2.11</ecNumber>
    </recommendedName>
</protein>
<reference evidence="5" key="1">
    <citation type="submission" date="2022-07" db="EMBL/GenBank/DDBJ databases">
        <title>Complete Genome Sequence of the Radioresistant Bacterium Deinococcus aetherius ST0316, Isolated from the Air Dust collected in Lower Stratosphere above Japan.</title>
        <authorList>
            <person name="Satoh K."/>
            <person name="Hagiwara K."/>
            <person name="Katsumata K."/>
            <person name="Kubo A."/>
            <person name="Yokobori S."/>
            <person name="Yamagishi A."/>
            <person name="Oono Y."/>
            <person name="Narumi I."/>
        </authorList>
    </citation>
    <scope>NUCLEOTIDE SEQUENCE</scope>
    <source>
        <strain evidence="5">ST0316</strain>
    </source>
</reference>
<dbReference type="SMART" id="SM00855">
    <property type="entry name" value="PGAM"/>
    <property type="match status" value="1"/>
</dbReference>
<dbReference type="PANTHER" id="PTHR11931">
    <property type="entry name" value="PHOSPHOGLYCERATE MUTASE"/>
    <property type="match status" value="1"/>
</dbReference>
<keyword evidence="6" id="KW-1185">Reference proteome</keyword>
<evidence type="ECO:0000313" key="6">
    <source>
        <dbReference type="Proteomes" id="UP001064971"/>
    </source>
</evidence>
<dbReference type="PROSITE" id="PS00175">
    <property type="entry name" value="PG_MUTASE"/>
    <property type="match status" value="1"/>
</dbReference>
<name>A0ABM8A8Y0_9DEIO</name>
<dbReference type="InterPro" id="IPR005952">
    <property type="entry name" value="Phosphogly_mut1"/>
</dbReference>
<dbReference type="Proteomes" id="UP001064971">
    <property type="component" value="Chromosome"/>
</dbReference>
<dbReference type="InterPro" id="IPR013078">
    <property type="entry name" value="His_Pase_superF_clade-1"/>
</dbReference>
<keyword evidence="4" id="KW-0413">Isomerase</keyword>
<dbReference type="Gene3D" id="3.40.50.1240">
    <property type="entry name" value="Phosphoglycerate mutase-like"/>
    <property type="match status" value="1"/>
</dbReference>
<accession>A0ABM8A8Y0</accession>
<evidence type="ECO:0000256" key="2">
    <source>
        <dbReference type="ARBA" id="ARBA00012028"/>
    </source>
</evidence>
<dbReference type="InterPro" id="IPR029033">
    <property type="entry name" value="His_PPase_superfam"/>
</dbReference>
<dbReference type="SUPFAM" id="SSF53254">
    <property type="entry name" value="Phosphoglycerate mutase-like"/>
    <property type="match status" value="1"/>
</dbReference>
<gene>
    <name evidence="5" type="ORF">DAETH_01900</name>
</gene>
<evidence type="ECO:0000256" key="4">
    <source>
        <dbReference type="ARBA" id="ARBA00023235"/>
    </source>
</evidence>
<comment type="similarity">
    <text evidence="1">Belongs to the phosphoglycerate mutase family. BPG-dependent PGAM subfamily.</text>
</comment>
<dbReference type="EC" id="5.4.2.11" evidence="2"/>
<sequence length="208" mass="22594">MSGVSLTFSLLRHGQTEWNVEGRPQGRLDSPLTELGVAQARAHGATLAPLPLARAYTSPMGRARRTAELVLEGRDVPLTVLDDLAELDAGEVSGLTRPEWQTRFPEWAADRRRDKYRTVFPDGESYEAAAPRADRALKRIHGDGPGAVLIVAHEMIGKLLRMHLLGLTPAQAMSLHHPQDVIYRVQGGELSASVAGGPFVPFPFPPPG</sequence>
<proteinExistence type="inferred from homology"/>
<dbReference type="EMBL" id="AP026560">
    <property type="protein sequence ID" value="BDP40221.1"/>
    <property type="molecule type" value="Genomic_DNA"/>
</dbReference>
<keyword evidence="3" id="KW-0324">Glycolysis</keyword>
<evidence type="ECO:0000313" key="5">
    <source>
        <dbReference type="EMBL" id="BDP40221.1"/>
    </source>
</evidence>
<organism evidence="5 6">
    <name type="scientific">Deinococcus aetherius</name>
    <dbReference type="NCBI Taxonomy" id="200252"/>
    <lineage>
        <taxon>Bacteria</taxon>
        <taxon>Thermotogati</taxon>
        <taxon>Deinococcota</taxon>
        <taxon>Deinococci</taxon>
        <taxon>Deinococcales</taxon>
        <taxon>Deinococcaceae</taxon>
        <taxon>Deinococcus</taxon>
    </lineage>
</organism>
<dbReference type="Pfam" id="PF00300">
    <property type="entry name" value="His_Phos_1"/>
    <property type="match status" value="1"/>
</dbReference>
<dbReference type="CDD" id="cd07067">
    <property type="entry name" value="HP_PGM_like"/>
    <property type="match status" value="1"/>
</dbReference>